<evidence type="ECO:0000256" key="1">
    <source>
        <dbReference type="ARBA" id="ARBA00007469"/>
    </source>
</evidence>
<protein>
    <submittedName>
        <fullName evidence="4">Ribonuclease I</fullName>
    </submittedName>
</protein>
<proteinExistence type="inferred from homology"/>
<dbReference type="Pfam" id="PF00445">
    <property type="entry name" value="Ribonuclease_T2"/>
    <property type="match status" value="1"/>
</dbReference>
<dbReference type="STRING" id="1121001.SAMN02745857_00878"/>
<dbReference type="InterPro" id="IPR036430">
    <property type="entry name" value="RNase_T2-like_sf"/>
</dbReference>
<gene>
    <name evidence="4" type="ORF">SAMN02745857_00878</name>
</gene>
<dbReference type="GO" id="GO:0006401">
    <property type="term" value="P:RNA catabolic process"/>
    <property type="evidence" value="ECO:0007669"/>
    <property type="project" value="TreeGrafter"/>
</dbReference>
<dbReference type="GO" id="GO:0033897">
    <property type="term" value="F:ribonuclease T2 activity"/>
    <property type="evidence" value="ECO:0007669"/>
    <property type="project" value="InterPro"/>
</dbReference>
<keyword evidence="3" id="KW-0732">Signal</keyword>
<dbReference type="SUPFAM" id="SSF55895">
    <property type="entry name" value="Ribonuclease Rh-like"/>
    <property type="match status" value="1"/>
</dbReference>
<evidence type="ECO:0000256" key="3">
    <source>
        <dbReference type="SAM" id="SignalP"/>
    </source>
</evidence>
<dbReference type="PROSITE" id="PS00531">
    <property type="entry name" value="RNASE_T2_2"/>
    <property type="match status" value="1"/>
</dbReference>
<feature type="signal peptide" evidence="3">
    <location>
        <begin position="1"/>
        <end position="17"/>
    </location>
</feature>
<evidence type="ECO:0000313" key="4">
    <source>
        <dbReference type="EMBL" id="SMC20229.1"/>
    </source>
</evidence>
<dbReference type="EMBL" id="FWXD01000004">
    <property type="protein sequence ID" value="SMC20229.1"/>
    <property type="molecule type" value="Genomic_DNA"/>
</dbReference>
<keyword evidence="5" id="KW-1185">Reference proteome</keyword>
<dbReference type="RefSeq" id="WP_176216766.1">
    <property type="nucleotide sequence ID" value="NZ_FWXD01000004.1"/>
</dbReference>
<comment type="similarity">
    <text evidence="1 2">Belongs to the RNase T2 family.</text>
</comment>
<dbReference type="Gene3D" id="3.90.730.10">
    <property type="entry name" value="Ribonuclease T2-like"/>
    <property type="match status" value="1"/>
</dbReference>
<accession>A0A1W1X8I7</accession>
<sequence length="289" mass="31649">MKRIACLLLLVGATAAAAEAPLQPKALGDFRQYVLALSWQPAFCQQQLQKKDGPLPAECRKDPAYADARQYLTVHGLWPDLPASLAGKMQDADYYQKLARWYRFGCAAQPLAFAAVDAANKCPKKPLQFDGELAQALAVDMPGAMASCLADYEYQKHGVCFEFEPASYFRTMSNLLRQFRDSGWGKLIGSRYGMAVRKDDLLAAMGQSFGFQARNAVRLLCNGKPGEQVLAEVQIPILADRINTPLLADAFGSADPAPLPNECGAIFQLNSNDFPRSEGEAKPAPLREQ</sequence>
<evidence type="ECO:0000256" key="2">
    <source>
        <dbReference type="RuleBase" id="RU004328"/>
    </source>
</evidence>
<dbReference type="InterPro" id="IPR001568">
    <property type="entry name" value="RNase_T2-like"/>
</dbReference>
<dbReference type="InterPro" id="IPR018188">
    <property type="entry name" value="RNase_T2_His_AS_1"/>
</dbReference>
<evidence type="ECO:0000313" key="5">
    <source>
        <dbReference type="Proteomes" id="UP000192761"/>
    </source>
</evidence>
<dbReference type="PROSITE" id="PS00530">
    <property type="entry name" value="RNASE_T2_1"/>
    <property type="match status" value="1"/>
</dbReference>
<dbReference type="Proteomes" id="UP000192761">
    <property type="component" value="Unassembled WGS sequence"/>
</dbReference>
<feature type="chain" id="PRO_5012754624" evidence="3">
    <location>
        <begin position="18"/>
        <end position="289"/>
    </location>
</feature>
<dbReference type="PANTHER" id="PTHR11240">
    <property type="entry name" value="RIBONUCLEASE T2"/>
    <property type="match status" value="1"/>
</dbReference>
<dbReference type="PANTHER" id="PTHR11240:SF22">
    <property type="entry name" value="RIBONUCLEASE T2"/>
    <property type="match status" value="1"/>
</dbReference>
<organism evidence="4 5">
    <name type="scientific">Andreprevotia lacus DSM 23236</name>
    <dbReference type="NCBI Taxonomy" id="1121001"/>
    <lineage>
        <taxon>Bacteria</taxon>
        <taxon>Pseudomonadati</taxon>
        <taxon>Pseudomonadota</taxon>
        <taxon>Betaproteobacteria</taxon>
        <taxon>Neisseriales</taxon>
        <taxon>Chitinibacteraceae</taxon>
        <taxon>Andreprevotia</taxon>
    </lineage>
</organism>
<dbReference type="GO" id="GO:0003723">
    <property type="term" value="F:RNA binding"/>
    <property type="evidence" value="ECO:0007669"/>
    <property type="project" value="InterPro"/>
</dbReference>
<name>A0A1W1X8I7_9NEIS</name>
<dbReference type="InterPro" id="IPR033130">
    <property type="entry name" value="RNase_T2_His_AS_2"/>
</dbReference>
<dbReference type="AlphaFoldDB" id="A0A1W1X8I7"/>
<reference evidence="4 5" key="1">
    <citation type="submission" date="2017-04" db="EMBL/GenBank/DDBJ databases">
        <authorList>
            <person name="Afonso C.L."/>
            <person name="Miller P.J."/>
            <person name="Scott M.A."/>
            <person name="Spackman E."/>
            <person name="Goraichik I."/>
            <person name="Dimitrov K.M."/>
            <person name="Suarez D.L."/>
            <person name="Swayne D.E."/>
        </authorList>
    </citation>
    <scope>NUCLEOTIDE SEQUENCE [LARGE SCALE GENOMIC DNA]</scope>
    <source>
        <strain evidence="4 5">DSM 23236</strain>
    </source>
</reference>